<dbReference type="Pfam" id="PF14322">
    <property type="entry name" value="SusD-like_3"/>
    <property type="match status" value="1"/>
</dbReference>
<reference evidence="8 9" key="1">
    <citation type="submission" date="2018-02" db="EMBL/GenBank/DDBJ databases">
        <title>The draft genome of Sphingobacterium sp. 5JN-11.</title>
        <authorList>
            <person name="Liu L."/>
            <person name="Li L."/>
            <person name="Liang L."/>
            <person name="Zhang X."/>
            <person name="Wang T."/>
        </authorList>
    </citation>
    <scope>NUCLEOTIDE SEQUENCE [LARGE SCALE GENOMIC DNA]</scope>
    <source>
        <strain evidence="8 9">5JN-11</strain>
    </source>
</reference>
<feature type="domain" description="RagB/SusD" evidence="6">
    <location>
        <begin position="319"/>
        <end position="584"/>
    </location>
</feature>
<keyword evidence="4" id="KW-0472">Membrane</keyword>
<dbReference type="AlphaFoldDB" id="A0A2S9IZY0"/>
<dbReference type="InterPro" id="IPR011990">
    <property type="entry name" value="TPR-like_helical_dom_sf"/>
</dbReference>
<evidence type="ECO:0000313" key="9">
    <source>
        <dbReference type="Proteomes" id="UP000239711"/>
    </source>
</evidence>
<dbReference type="Proteomes" id="UP000239711">
    <property type="component" value="Unassembled WGS sequence"/>
</dbReference>
<protein>
    <submittedName>
        <fullName evidence="8">RagB/SusD family nutrient uptake outer membrane protein</fullName>
    </submittedName>
</protein>
<feature type="domain" description="SusD-like N-terminal" evidence="7">
    <location>
        <begin position="113"/>
        <end position="235"/>
    </location>
</feature>
<comment type="caution">
    <text evidence="8">The sequence shown here is derived from an EMBL/GenBank/DDBJ whole genome shotgun (WGS) entry which is preliminary data.</text>
</comment>
<keyword evidence="9" id="KW-1185">Reference proteome</keyword>
<dbReference type="Pfam" id="PF07980">
    <property type="entry name" value="SusD_RagB"/>
    <property type="match status" value="1"/>
</dbReference>
<keyword evidence="5" id="KW-0998">Cell outer membrane</keyword>
<dbReference type="RefSeq" id="WP_105718299.1">
    <property type="nucleotide sequence ID" value="NZ_PVBQ01000018.1"/>
</dbReference>
<organism evidence="8 9">
    <name type="scientific">Sphingobacterium haloxyli</name>
    <dbReference type="NCBI Taxonomy" id="2100533"/>
    <lineage>
        <taxon>Bacteria</taxon>
        <taxon>Pseudomonadati</taxon>
        <taxon>Bacteroidota</taxon>
        <taxon>Sphingobacteriia</taxon>
        <taxon>Sphingobacteriales</taxon>
        <taxon>Sphingobacteriaceae</taxon>
        <taxon>Sphingobacterium</taxon>
    </lineage>
</organism>
<dbReference type="Gene3D" id="1.25.40.390">
    <property type="match status" value="1"/>
</dbReference>
<evidence type="ECO:0000259" key="6">
    <source>
        <dbReference type="Pfam" id="PF07980"/>
    </source>
</evidence>
<proteinExistence type="inferred from homology"/>
<dbReference type="EMBL" id="PVBQ01000018">
    <property type="protein sequence ID" value="PRD46050.1"/>
    <property type="molecule type" value="Genomic_DNA"/>
</dbReference>
<dbReference type="PROSITE" id="PS51257">
    <property type="entry name" value="PROKAR_LIPOPROTEIN"/>
    <property type="match status" value="1"/>
</dbReference>
<evidence type="ECO:0000256" key="2">
    <source>
        <dbReference type="ARBA" id="ARBA00006275"/>
    </source>
</evidence>
<evidence type="ECO:0000259" key="7">
    <source>
        <dbReference type="Pfam" id="PF14322"/>
    </source>
</evidence>
<comment type="subcellular location">
    <subcellularLocation>
        <location evidence="1">Cell outer membrane</location>
    </subcellularLocation>
</comment>
<evidence type="ECO:0000256" key="1">
    <source>
        <dbReference type="ARBA" id="ARBA00004442"/>
    </source>
</evidence>
<evidence type="ECO:0000256" key="5">
    <source>
        <dbReference type="ARBA" id="ARBA00023237"/>
    </source>
</evidence>
<dbReference type="GO" id="GO:0009279">
    <property type="term" value="C:cell outer membrane"/>
    <property type="evidence" value="ECO:0007669"/>
    <property type="project" value="UniProtKB-SubCell"/>
</dbReference>
<evidence type="ECO:0000313" key="8">
    <source>
        <dbReference type="EMBL" id="PRD46050.1"/>
    </source>
</evidence>
<comment type="similarity">
    <text evidence="2">Belongs to the SusD family.</text>
</comment>
<sequence length="588" mass="65998">MKLLKYIAIAGILSTTSCSKDFLGDDFLTKDPLDQLTDPAFWSSENNIRTYTFGFYNSYFKGYGSGFGRGTLYDGQFINDDFISISPNEIVVDEFVINVPTSGGGWSPVLPANQIPTGVSSYYSRIRKANHFINSVPIAELAEEVQNHWLGVGRFFRGLEYANFVNAFGDVPYIDRVLTEDDPDLYRPRDSRVYVMDRVLEDFRFAAEHVRASDGPTQQAVNKYVVLAFMSRVFLFEGTWLKYHAIDEAKATEYLEVAKWAADEIINSGAFSVSNDYRGLFASESLKGNREVILFKEYAEGILSHSAMSYNNLEPQAGMSKNAIDSYLLSDGLPIGLSPLYENDRTVANALRDRDGRLQQTIAPQLRMMNVVSNFALSGYAVQKFLNESLRNQTVGTGSLNITDAPIIRYGEVLMNYAEAAAELGTLTQSDLDRTVNVLRNRNGVDLPRLEVNGGRPAVNGTPYDDPARDPSVPSLLWEIRRERRSELIFEGLRLNDLRRWRKLEYADTEKNPTNNRGAYIVKANYTSEQLNGITIDGANEGYIIPSASIQRTVDVKLYLDPIPLDQISLYESNGVELKQNPGWNADK</sequence>
<accession>A0A2S9IZY0</accession>
<keyword evidence="3" id="KW-0732">Signal</keyword>
<dbReference type="SUPFAM" id="SSF48452">
    <property type="entry name" value="TPR-like"/>
    <property type="match status" value="1"/>
</dbReference>
<dbReference type="InterPro" id="IPR012944">
    <property type="entry name" value="SusD_RagB_dom"/>
</dbReference>
<name>A0A2S9IZY0_9SPHI</name>
<gene>
    <name evidence="8" type="ORF">C5745_17445</name>
</gene>
<dbReference type="InterPro" id="IPR033985">
    <property type="entry name" value="SusD-like_N"/>
</dbReference>
<dbReference type="OrthoDB" id="5694214at2"/>
<evidence type="ECO:0000256" key="4">
    <source>
        <dbReference type="ARBA" id="ARBA00023136"/>
    </source>
</evidence>
<evidence type="ECO:0000256" key="3">
    <source>
        <dbReference type="ARBA" id="ARBA00022729"/>
    </source>
</evidence>